<feature type="compositionally biased region" description="Low complexity" evidence="2">
    <location>
        <begin position="249"/>
        <end position="265"/>
    </location>
</feature>
<evidence type="ECO:0000313" key="4">
    <source>
        <dbReference type="Proteomes" id="UP001138500"/>
    </source>
</evidence>
<keyword evidence="4" id="KW-1185">Reference proteome</keyword>
<sequence length="489" mass="52812">MTTRTSESGSSGDRRSRFLAPRTTINRPVSAYTFGSDRQSRAWSPIGLHGSSDAGSPRSSARDLSSSRRSPLGRPVSYIDLLNNVPHHQQIAPGPPLNNADLQGIVGSAASLLDTKQTLDMYRANVKRTTDAAVQYEFAVFMVNAARDAPPADDLDHAQLYAEAKHILQRLSDRAYPFAQYYLGDGYFSGLFNKNRPDYDKAFPLFVRRLQARARRGRLPRRVVLRVRLGHDPVVSEGRAVLPGARRGTTPARPPGSASPASAATVGLVAQARVSGGRSSGSSAPPNPPTSSTRRALRAGASTSPASARTSSGTRPTPRNSSRRPPRLGHVRANFAMGEAYESGLYSCPRDAALSVHFYTGAATRGLPEAMMALCAWYMLGAPPVLDRDEAEAYAWATLAAEAGLVKAEYACGYFTEMGIGCRRDPLQANVWYVSAAESGSEQARQRLRIISQAANGMPEGVVGVRMEKGDAKTRELGAREKKRFMGIF</sequence>
<evidence type="ECO:0000256" key="1">
    <source>
        <dbReference type="ARBA" id="ARBA00022737"/>
    </source>
</evidence>
<gene>
    <name evidence="3" type="ORF">Tdes44962_MAKER00896</name>
</gene>
<feature type="compositionally biased region" description="Low complexity" evidence="2">
    <location>
        <begin position="56"/>
        <end position="72"/>
    </location>
</feature>
<dbReference type="EMBL" id="RIBY02002422">
    <property type="protein sequence ID" value="KAH9815650.1"/>
    <property type="molecule type" value="Genomic_DNA"/>
</dbReference>
<accession>A0A9W7SJE1</accession>
<feature type="compositionally biased region" description="Low complexity" evidence="2">
    <location>
        <begin position="272"/>
        <end position="320"/>
    </location>
</feature>
<dbReference type="PANTHER" id="PTHR46430">
    <property type="entry name" value="PROTEIN SKT5-RELATED"/>
    <property type="match status" value="1"/>
</dbReference>
<protein>
    <submittedName>
        <fullName evidence="3">Chitin synthase activator</fullName>
    </submittedName>
</protein>
<organism evidence="3 4">
    <name type="scientific">Teratosphaeria destructans</name>
    <dbReference type="NCBI Taxonomy" id="418781"/>
    <lineage>
        <taxon>Eukaryota</taxon>
        <taxon>Fungi</taxon>
        <taxon>Dikarya</taxon>
        <taxon>Ascomycota</taxon>
        <taxon>Pezizomycotina</taxon>
        <taxon>Dothideomycetes</taxon>
        <taxon>Dothideomycetidae</taxon>
        <taxon>Mycosphaerellales</taxon>
        <taxon>Teratosphaeriaceae</taxon>
        <taxon>Teratosphaeria</taxon>
    </lineage>
</organism>
<feature type="region of interest" description="Disordered" evidence="2">
    <location>
        <begin position="240"/>
        <end position="329"/>
    </location>
</feature>
<dbReference type="OrthoDB" id="272077at2759"/>
<feature type="compositionally biased region" description="Low complexity" evidence="2">
    <location>
        <begin position="1"/>
        <end position="11"/>
    </location>
</feature>
<dbReference type="InterPro" id="IPR011990">
    <property type="entry name" value="TPR-like_helical_dom_sf"/>
</dbReference>
<dbReference type="InterPro" id="IPR006597">
    <property type="entry name" value="Sel1-like"/>
</dbReference>
<evidence type="ECO:0000256" key="2">
    <source>
        <dbReference type="SAM" id="MobiDB-lite"/>
    </source>
</evidence>
<reference evidence="3 4" key="1">
    <citation type="journal article" date="2018" name="IMA Fungus">
        <title>IMA Genome-F 10: Nine draft genome sequences of Claviceps purpurea s.lat., including C. arundinis, C. humidiphila, and C. cf. spartinae, pseudomolecules for the pitch canker pathogen Fusarium circinatum, draft genome of Davidsoniella eucalypti, Grosmannia galeiformis, Quambalaria eucalypti, and Teratosphaeria destructans.</title>
        <authorList>
            <person name="Wingfield B.D."/>
            <person name="Liu M."/>
            <person name="Nguyen H.D."/>
            <person name="Lane F.A."/>
            <person name="Morgan S.W."/>
            <person name="De Vos L."/>
            <person name="Wilken P.M."/>
            <person name="Duong T.A."/>
            <person name="Aylward J."/>
            <person name="Coetzee M.P."/>
            <person name="Dadej K."/>
            <person name="De Beer Z.W."/>
            <person name="Findlay W."/>
            <person name="Havenga M."/>
            <person name="Kolarik M."/>
            <person name="Menzies J.G."/>
            <person name="Naidoo K."/>
            <person name="Pochopski O."/>
            <person name="Shoukouhi P."/>
            <person name="Santana Q.C."/>
            <person name="Seifert K.A."/>
            <person name="Soal N."/>
            <person name="Steenkamp E.T."/>
            <person name="Tatham C.T."/>
            <person name="van der Nest M.A."/>
            <person name="Wingfield M.J."/>
        </authorList>
    </citation>
    <scope>NUCLEOTIDE SEQUENCE [LARGE SCALE GENOMIC DNA]</scope>
    <source>
        <strain evidence="3">CMW44962</strain>
    </source>
</reference>
<dbReference type="SMART" id="SM00671">
    <property type="entry name" value="SEL1"/>
    <property type="match status" value="3"/>
</dbReference>
<dbReference type="SUPFAM" id="SSF81901">
    <property type="entry name" value="HCP-like"/>
    <property type="match status" value="1"/>
</dbReference>
<dbReference type="Gene3D" id="1.25.40.10">
    <property type="entry name" value="Tetratricopeptide repeat domain"/>
    <property type="match status" value="2"/>
</dbReference>
<keyword evidence="1" id="KW-0677">Repeat</keyword>
<dbReference type="InterPro" id="IPR051726">
    <property type="entry name" value="Chitin_Synth_Reg"/>
</dbReference>
<reference evidence="3 4" key="2">
    <citation type="journal article" date="2021" name="Curr. Genet.">
        <title>Genetic response to nitrogen starvation in the aggressive Eucalyptus foliar pathogen Teratosphaeria destructans.</title>
        <authorList>
            <person name="Havenga M."/>
            <person name="Wingfield B.D."/>
            <person name="Wingfield M.J."/>
            <person name="Dreyer L.L."/>
            <person name="Roets F."/>
            <person name="Aylward J."/>
        </authorList>
    </citation>
    <scope>NUCLEOTIDE SEQUENCE [LARGE SCALE GENOMIC DNA]</scope>
    <source>
        <strain evidence="3">CMW44962</strain>
    </source>
</reference>
<name>A0A9W7SJE1_9PEZI</name>
<dbReference type="PANTHER" id="PTHR46430:SF1">
    <property type="entry name" value="CHITIN SYNTHASE REGULATOR SKT5-RELATED"/>
    <property type="match status" value="1"/>
</dbReference>
<dbReference type="Pfam" id="PF08238">
    <property type="entry name" value="Sel1"/>
    <property type="match status" value="4"/>
</dbReference>
<feature type="region of interest" description="Disordered" evidence="2">
    <location>
        <begin position="1"/>
        <end position="72"/>
    </location>
</feature>
<dbReference type="Proteomes" id="UP001138500">
    <property type="component" value="Unassembled WGS sequence"/>
</dbReference>
<feature type="non-terminal residue" evidence="3">
    <location>
        <position position="1"/>
    </location>
</feature>
<proteinExistence type="predicted"/>
<comment type="caution">
    <text evidence="3">The sequence shown here is derived from an EMBL/GenBank/DDBJ whole genome shotgun (WGS) entry which is preliminary data.</text>
</comment>
<evidence type="ECO:0000313" key="3">
    <source>
        <dbReference type="EMBL" id="KAH9815650.1"/>
    </source>
</evidence>
<dbReference type="AlphaFoldDB" id="A0A9W7SJE1"/>